<sequence length="201" mass="22593">MSAFLLASCETGRQTISLDEAKQISLQFSDASFVPPPRSIKDLVPEFSIYSGDELLENCASKPHRSLEEISKMFENAPPKQTPNKHIALFKMAFDEMHNGNFSRSIQLNKMSLASLPSDWKGARGDGYAELSKCYAYVGDFKSAESALKEALYWYSQKKDNGVINQYQLYHAKGLMDQMKGNLNRAEQYFKEGATVLRGIP</sequence>
<name>X0X800_9ZZZZ</name>
<accession>X0X800</accession>
<reference evidence="1" key="1">
    <citation type="journal article" date="2014" name="Front. Microbiol.">
        <title>High frequency of phylogenetically diverse reductive dehalogenase-homologous genes in deep subseafloor sedimentary metagenomes.</title>
        <authorList>
            <person name="Kawai M."/>
            <person name="Futagami T."/>
            <person name="Toyoda A."/>
            <person name="Takaki Y."/>
            <person name="Nishi S."/>
            <person name="Hori S."/>
            <person name="Arai W."/>
            <person name="Tsubouchi T."/>
            <person name="Morono Y."/>
            <person name="Uchiyama I."/>
            <person name="Ito T."/>
            <person name="Fujiyama A."/>
            <person name="Inagaki F."/>
            <person name="Takami H."/>
        </authorList>
    </citation>
    <scope>NUCLEOTIDE SEQUENCE</scope>
    <source>
        <strain evidence="1">Expedition CK06-06</strain>
    </source>
</reference>
<gene>
    <name evidence="1" type="ORF">S01H1_64738</name>
</gene>
<feature type="non-terminal residue" evidence="1">
    <location>
        <position position="201"/>
    </location>
</feature>
<evidence type="ECO:0008006" key="2">
    <source>
        <dbReference type="Google" id="ProtNLM"/>
    </source>
</evidence>
<proteinExistence type="predicted"/>
<dbReference type="SUPFAM" id="SSF48452">
    <property type="entry name" value="TPR-like"/>
    <property type="match status" value="1"/>
</dbReference>
<evidence type="ECO:0000313" key="1">
    <source>
        <dbReference type="EMBL" id="GAG31507.1"/>
    </source>
</evidence>
<dbReference type="InterPro" id="IPR011990">
    <property type="entry name" value="TPR-like_helical_dom_sf"/>
</dbReference>
<dbReference type="EMBL" id="BARS01042690">
    <property type="protein sequence ID" value="GAG31507.1"/>
    <property type="molecule type" value="Genomic_DNA"/>
</dbReference>
<dbReference type="Gene3D" id="1.25.40.10">
    <property type="entry name" value="Tetratricopeptide repeat domain"/>
    <property type="match status" value="1"/>
</dbReference>
<dbReference type="AlphaFoldDB" id="X0X800"/>
<comment type="caution">
    <text evidence="1">The sequence shown here is derived from an EMBL/GenBank/DDBJ whole genome shotgun (WGS) entry which is preliminary data.</text>
</comment>
<protein>
    <recommendedName>
        <fullName evidence="2">MalT-like TPR region domain-containing protein</fullName>
    </recommendedName>
</protein>
<organism evidence="1">
    <name type="scientific">marine sediment metagenome</name>
    <dbReference type="NCBI Taxonomy" id="412755"/>
    <lineage>
        <taxon>unclassified sequences</taxon>
        <taxon>metagenomes</taxon>
        <taxon>ecological metagenomes</taxon>
    </lineage>
</organism>